<feature type="region of interest" description="Disordered" evidence="1">
    <location>
        <begin position="75"/>
        <end position="152"/>
    </location>
</feature>
<dbReference type="Gene3D" id="2.40.50.140">
    <property type="entry name" value="Nucleic acid-binding proteins"/>
    <property type="match status" value="1"/>
</dbReference>
<dbReference type="AlphaFoldDB" id="A0A0C3P9L2"/>
<evidence type="ECO:0000313" key="3">
    <source>
        <dbReference type="Proteomes" id="UP000054217"/>
    </source>
</evidence>
<proteinExistence type="predicted"/>
<dbReference type="OrthoDB" id="2570580at2759"/>
<evidence type="ECO:0000256" key="1">
    <source>
        <dbReference type="SAM" id="MobiDB-lite"/>
    </source>
</evidence>
<dbReference type="InterPro" id="IPR012340">
    <property type="entry name" value="NA-bd_OB-fold"/>
</dbReference>
<name>A0A0C3P9L2_PISTI</name>
<feature type="compositionally biased region" description="Polar residues" evidence="1">
    <location>
        <begin position="110"/>
        <end position="152"/>
    </location>
</feature>
<reference evidence="2 3" key="1">
    <citation type="submission" date="2014-04" db="EMBL/GenBank/DDBJ databases">
        <authorList>
            <consortium name="DOE Joint Genome Institute"/>
            <person name="Kuo A."/>
            <person name="Kohler A."/>
            <person name="Costa M.D."/>
            <person name="Nagy L.G."/>
            <person name="Floudas D."/>
            <person name="Copeland A."/>
            <person name="Barry K.W."/>
            <person name="Cichocki N."/>
            <person name="Veneault-Fourrey C."/>
            <person name="LaButti K."/>
            <person name="Lindquist E.A."/>
            <person name="Lipzen A."/>
            <person name="Lundell T."/>
            <person name="Morin E."/>
            <person name="Murat C."/>
            <person name="Sun H."/>
            <person name="Tunlid A."/>
            <person name="Henrissat B."/>
            <person name="Grigoriev I.V."/>
            <person name="Hibbett D.S."/>
            <person name="Martin F."/>
            <person name="Nordberg H.P."/>
            <person name="Cantor M.N."/>
            <person name="Hua S.X."/>
        </authorList>
    </citation>
    <scope>NUCLEOTIDE SEQUENCE [LARGE SCALE GENOMIC DNA]</scope>
    <source>
        <strain evidence="2 3">Marx 270</strain>
    </source>
</reference>
<feature type="compositionally biased region" description="Acidic residues" evidence="1">
    <location>
        <begin position="75"/>
        <end position="85"/>
    </location>
</feature>
<dbReference type="InParanoid" id="A0A0C3P9L2"/>
<dbReference type="HOGENOM" id="CLU_069053_0_0_1"/>
<keyword evidence="3" id="KW-1185">Reference proteome</keyword>
<sequence>MVHYRVFLGAPLTSDLARDPSSYVWKTTESTPTPFSPSYVPPHDPTLVYPTATLDEASRRISLLYQNIIFKDADEDGERIDDSEPDGAGGETQDDDERATTFLTWPPTPAATQPSKKSINASGLPSFLLTSQSQPQATYETQETTYSDDNTSSITRFPNFQISLHTITPLSSLRSAAIAQNQARRKRAHKVNVLVAILEVEGPDTVKVKTGPCAGQEVSILKLILGDEEGCVCRLTAWRDTAEVWGGYGMDPDSPPALARGDVVHFENILATFSHDPRPRPGTTTTTTTTSKPSSPNVTFTASPSMRPASRAQICYRTLPTARTDARLRPDLRLGGSDAAVRRVGVLVKWFEDVAGVGHSCGR</sequence>
<feature type="compositionally biased region" description="Polar residues" evidence="1">
    <location>
        <begin position="291"/>
        <end position="304"/>
    </location>
</feature>
<organism evidence="2 3">
    <name type="scientific">Pisolithus tinctorius Marx 270</name>
    <dbReference type="NCBI Taxonomy" id="870435"/>
    <lineage>
        <taxon>Eukaryota</taxon>
        <taxon>Fungi</taxon>
        <taxon>Dikarya</taxon>
        <taxon>Basidiomycota</taxon>
        <taxon>Agaricomycotina</taxon>
        <taxon>Agaricomycetes</taxon>
        <taxon>Agaricomycetidae</taxon>
        <taxon>Boletales</taxon>
        <taxon>Sclerodermatineae</taxon>
        <taxon>Pisolithaceae</taxon>
        <taxon>Pisolithus</taxon>
    </lineage>
</organism>
<dbReference type="Proteomes" id="UP000054217">
    <property type="component" value="Unassembled WGS sequence"/>
</dbReference>
<protein>
    <submittedName>
        <fullName evidence="2">Uncharacterized protein</fullName>
    </submittedName>
</protein>
<feature type="region of interest" description="Disordered" evidence="1">
    <location>
        <begin position="274"/>
        <end position="304"/>
    </location>
</feature>
<dbReference type="SUPFAM" id="SSF50249">
    <property type="entry name" value="Nucleic acid-binding proteins"/>
    <property type="match status" value="1"/>
</dbReference>
<reference evidence="3" key="2">
    <citation type="submission" date="2015-01" db="EMBL/GenBank/DDBJ databases">
        <title>Evolutionary Origins and Diversification of the Mycorrhizal Mutualists.</title>
        <authorList>
            <consortium name="DOE Joint Genome Institute"/>
            <consortium name="Mycorrhizal Genomics Consortium"/>
            <person name="Kohler A."/>
            <person name="Kuo A."/>
            <person name="Nagy L.G."/>
            <person name="Floudas D."/>
            <person name="Copeland A."/>
            <person name="Barry K.W."/>
            <person name="Cichocki N."/>
            <person name="Veneault-Fourrey C."/>
            <person name="LaButti K."/>
            <person name="Lindquist E.A."/>
            <person name="Lipzen A."/>
            <person name="Lundell T."/>
            <person name="Morin E."/>
            <person name="Murat C."/>
            <person name="Riley R."/>
            <person name="Ohm R."/>
            <person name="Sun H."/>
            <person name="Tunlid A."/>
            <person name="Henrissat B."/>
            <person name="Grigoriev I.V."/>
            <person name="Hibbett D.S."/>
            <person name="Martin F."/>
        </authorList>
    </citation>
    <scope>NUCLEOTIDE SEQUENCE [LARGE SCALE GENOMIC DNA]</scope>
    <source>
        <strain evidence="3">Marx 270</strain>
    </source>
</reference>
<dbReference type="EMBL" id="KN831972">
    <property type="protein sequence ID" value="KIO04234.1"/>
    <property type="molecule type" value="Genomic_DNA"/>
</dbReference>
<accession>A0A0C3P9L2</accession>
<gene>
    <name evidence="2" type="ORF">M404DRAFT_1000744</name>
</gene>
<dbReference type="STRING" id="870435.A0A0C3P9L2"/>
<evidence type="ECO:0000313" key="2">
    <source>
        <dbReference type="EMBL" id="KIO04234.1"/>
    </source>
</evidence>